<keyword evidence="2" id="KW-1185">Reference proteome</keyword>
<protein>
    <submittedName>
        <fullName evidence="1">Cold shock CspA family protein</fullName>
    </submittedName>
</protein>
<dbReference type="RefSeq" id="WP_145226050.1">
    <property type="nucleotide sequence ID" value="NZ_VIVQ01000001.1"/>
</dbReference>
<reference evidence="1 2" key="1">
    <citation type="submission" date="2019-06" db="EMBL/GenBank/DDBJ databases">
        <title>Sequencing the genomes of 1000 actinobacteria strains.</title>
        <authorList>
            <person name="Klenk H.-P."/>
        </authorList>
    </citation>
    <scope>NUCLEOTIDE SEQUENCE [LARGE SCALE GENOMIC DNA]</scope>
    <source>
        <strain evidence="1 2">DSM 19560</strain>
    </source>
</reference>
<proteinExistence type="predicted"/>
<evidence type="ECO:0000313" key="1">
    <source>
        <dbReference type="EMBL" id="TWE12219.1"/>
    </source>
</evidence>
<gene>
    <name evidence="1" type="ORF">BKA23_1019</name>
</gene>
<dbReference type="OrthoDB" id="9151145at2"/>
<accession>A0A561E9C7</accession>
<name>A0A561E9C7_9MICO</name>
<evidence type="ECO:0000313" key="2">
    <source>
        <dbReference type="Proteomes" id="UP000318297"/>
    </source>
</evidence>
<sequence length="70" mass="7651">MQATVHTFDFDGGDGSVLTDNGRELRFSHAVFAASQLRHLRVGQRVSIEVDGSGVSRLWITGIGPAQRIR</sequence>
<comment type="caution">
    <text evidence="1">The sequence shown here is derived from an EMBL/GenBank/DDBJ whole genome shotgun (WGS) entry which is preliminary data.</text>
</comment>
<organism evidence="1 2">
    <name type="scientific">Rudaeicoccus suwonensis</name>
    <dbReference type="NCBI Taxonomy" id="657409"/>
    <lineage>
        <taxon>Bacteria</taxon>
        <taxon>Bacillati</taxon>
        <taxon>Actinomycetota</taxon>
        <taxon>Actinomycetes</taxon>
        <taxon>Micrococcales</taxon>
        <taxon>Dermacoccaceae</taxon>
        <taxon>Rudaeicoccus</taxon>
    </lineage>
</organism>
<dbReference type="EMBL" id="VIVQ01000001">
    <property type="protein sequence ID" value="TWE12219.1"/>
    <property type="molecule type" value="Genomic_DNA"/>
</dbReference>
<dbReference type="Proteomes" id="UP000318297">
    <property type="component" value="Unassembled WGS sequence"/>
</dbReference>
<dbReference type="AlphaFoldDB" id="A0A561E9C7"/>